<feature type="region of interest" description="Disordered" evidence="1">
    <location>
        <begin position="134"/>
        <end position="157"/>
    </location>
</feature>
<dbReference type="KEGG" id="pfj:MYCFIDRAFT_84775"/>
<reference evidence="2 3" key="1">
    <citation type="journal article" date="2012" name="PLoS Pathog.">
        <title>Diverse lifestyles and strategies of plant pathogenesis encoded in the genomes of eighteen Dothideomycetes fungi.</title>
        <authorList>
            <person name="Ohm R.A."/>
            <person name="Feau N."/>
            <person name="Henrissat B."/>
            <person name="Schoch C.L."/>
            <person name="Horwitz B.A."/>
            <person name="Barry K.W."/>
            <person name="Condon B.J."/>
            <person name="Copeland A.C."/>
            <person name="Dhillon B."/>
            <person name="Glaser F."/>
            <person name="Hesse C.N."/>
            <person name="Kosti I."/>
            <person name="LaButti K."/>
            <person name="Lindquist E.A."/>
            <person name="Lucas S."/>
            <person name="Salamov A.A."/>
            <person name="Bradshaw R.E."/>
            <person name="Ciuffetti L."/>
            <person name="Hamelin R.C."/>
            <person name="Kema G.H.J."/>
            <person name="Lawrence C."/>
            <person name="Scott J.A."/>
            <person name="Spatafora J.W."/>
            <person name="Turgeon B.G."/>
            <person name="de Wit P.J.G.M."/>
            <person name="Zhong S."/>
            <person name="Goodwin S.B."/>
            <person name="Grigoriev I.V."/>
        </authorList>
    </citation>
    <scope>NUCLEOTIDE SEQUENCE [LARGE SCALE GENOMIC DNA]</scope>
    <source>
        <strain evidence="2 3">CIRAD86</strain>
    </source>
</reference>
<protein>
    <submittedName>
        <fullName evidence="2">Uncharacterized protein</fullName>
    </submittedName>
</protein>
<dbReference type="RefSeq" id="XP_007932631.1">
    <property type="nucleotide sequence ID" value="XM_007934440.1"/>
</dbReference>
<evidence type="ECO:0000313" key="3">
    <source>
        <dbReference type="Proteomes" id="UP000016932"/>
    </source>
</evidence>
<dbReference type="HOGENOM" id="CLU_1171063_0_0_1"/>
<proteinExistence type="predicted"/>
<keyword evidence="3" id="KW-1185">Reference proteome</keyword>
<name>M2ZXI1_PSEFD</name>
<accession>M2ZXI1</accession>
<dbReference type="AlphaFoldDB" id="M2ZXI1"/>
<dbReference type="Proteomes" id="UP000016932">
    <property type="component" value="Unassembled WGS sequence"/>
</dbReference>
<organism evidence="2 3">
    <name type="scientific">Pseudocercospora fijiensis (strain CIRAD86)</name>
    <name type="common">Black leaf streak disease fungus</name>
    <name type="synonym">Mycosphaerella fijiensis</name>
    <dbReference type="NCBI Taxonomy" id="383855"/>
    <lineage>
        <taxon>Eukaryota</taxon>
        <taxon>Fungi</taxon>
        <taxon>Dikarya</taxon>
        <taxon>Ascomycota</taxon>
        <taxon>Pezizomycotina</taxon>
        <taxon>Dothideomycetes</taxon>
        <taxon>Dothideomycetidae</taxon>
        <taxon>Mycosphaerellales</taxon>
        <taxon>Mycosphaerellaceae</taxon>
        <taxon>Pseudocercospora</taxon>
    </lineage>
</organism>
<dbReference type="EMBL" id="KB446575">
    <property type="protein sequence ID" value="EME76786.1"/>
    <property type="molecule type" value="Genomic_DNA"/>
</dbReference>
<dbReference type="VEuPathDB" id="FungiDB:MYCFIDRAFT_84775"/>
<evidence type="ECO:0000256" key="1">
    <source>
        <dbReference type="SAM" id="MobiDB-lite"/>
    </source>
</evidence>
<dbReference type="GeneID" id="19342252"/>
<evidence type="ECO:0000313" key="2">
    <source>
        <dbReference type="EMBL" id="EME76786.1"/>
    </source>
</evidence>
<sequence>MARGSAKVLKWREHWCSPFVLRIFHYVRPICKMARALSGAVAYHRSSTPAKLAFHGTGCKAKVVRLASPSMGKQAAVLEYDLSGVLARESLLRATGLIGNAVAAPYATSVAIIQNTIKSRPWNTIDMHHNAKDLSPDNFSHSSHRSNTLEASSAYRPPRLSSNSYARRRVSAAYTRWEKLEVRCKRNAGDGNACATSKSARLEASEGEHKRHVPYRLYIGVARIARIATVTLAALYI</sequence>
<gene>
    <name evidence="2" type="ORF">MYCFIDRAFT_84775</name>
</gene>
<feature type="compositionally biased region" description="Polar residues" evidence="1">
    <location>
        <begin position="137"/>
        <end position="151"/>
    </location>
</feature>